<dbReference type="CDD" id="cd16331">
    <property type="entry name" value="YjgA-like"/>
    <property type="match status" value="1"/>
</dbReference>
<evidence type="ECO:0000313" key="6">
    <source>
        <dbReference type="EMBL" id="MFC4728591.1"/>
    </source>
</evidence>
<keyword evidence="7" id="KW-1185">Reference proteome</keyword>
<keyword evidence="1 5" id="KW-0963">Cytoplasm</keyword>
<dbReference type="InterPro" id="IPR023153">
    <property type="entry name" value="DarP_sf"/>
</dbReference>
<proteinExistence type="inferred from homology"/>
<reference evidence="7" key="1">
    <citation type="journal article" date="2019" name="Int. J. Syst. Evol. Microbiol.">
        <title>The Global Catalogue of Microorganisms (GCM) 10K type strain sequencing project: providing services to taxonomists for standard genome sequencing and annotation.</title>
        <authorList>
            <consortium name="The Broad Institute Genomics Platform"/>
            <consortium name="The Broad Institute Genome Sequencing Center for Infectious Disease"/>
            <person name="Wu L."/>
            <person name="Ma J."/>
        </authorList>
    </citation>
    <scope>NUCLEOTIDE SEQUENCE [LARGE SCALE GENOMIC DNA]</scope>
    <source>
        <strain evidence="7">CGMCC 1.13574</strain>
    </source>
</reference>
<name>A0ABV9NN30_9GAMM</name>
<evidence type="ECO:0000256" key="4">
    <source>
        <dbReference type="ARBA" id="ARBA00022884"/>
    </source>
</evidence>
<comment type="subcellular location">
    <subcellularLocation>
        <location evidence="5">Cytoplasm</location>
    </subcellularLocation>
    <text evidence="5">Associates with late stage pre-50S ribosomal subunits.</text>
</comment>
<accession>A0ABV9NN30</accession>
<dbReference type="EMBL" id="JBHSGG010000029">
    <property type="protein sequence ID" value="MFC4728591.1"/>
    <property type="molecule type" value="Genomic_DNA"/>
</dbReference>
<keyword evidence="2 5" id="KW-0690">Ribosome biogenesis</keyword>
<comment type="similarity">
    <text evidence="5">Belongs to the DarP family.</text>
</comment>
<evidence type="ECO:0000256" key="2">
    <source>
        <dbReference type="ARBA" id="ARBA00022517"/>
    </source>
</evidence>
<dbReference type="PANTHER" id="PTHR38101">
    <property type="entry name" value="UPF0307 PROTEIN YJGA"/>
    <property type="match status" value="1"/>
</dbReference>
<keyword evidence="4 5" id="KW-0694">RNA-binding</keyword>
<gene>
    <name evidence="6" type="primary">yjgA</name>
    <name evidence="5" type="synonym">darP</name>
    <name evidence="6" type="ORF">ACFO3Q_10465</name>
</gene>
<dbReference type="SUPFAM" id="SSF158710">
    <property type="entry name" value="PSPTO4464-like"/>
    <property type="match status" value="1"/>
</dbReference>
<evidence type="ECO:0000256" key="1">
    <source>
        <dbReference type="ARBA" id="ARBA00022490"/>
    </source>
</evidence>
<keyword evidence="3 5" id="KW-0699">rRNA-binding</keyword>
<dbReference type="InterPro" id="IPR006839">
    <property type="entry name" value="DarP"/>
</dbReference>
<evidence type="ECO:0000256" key="5">
    <source>
        <dbReference type="HAMAP-Rule" id="MF_00765"/>
    </source>
</evidence>
<dbReference type="Proteomes" id="UP001595892">
    <property type="component" value="Unassembled WGS sequence"/>
</dbReference>
<dbReference type="PANTHER" id="PTHR38101:SF1">
    <property type="entry name" value="UPF0307 PROTEIN YJGA"/>
    <property type="match status" value="1"/>
</dbReference>
<dbReference type="HAMAP" id="MF_00765">
    <property type="entry name" value="DarP"/>
    <property type="match status" value="1"/>
</dbReference>
<dbReference type="PIRSF" id="PIRSF016183">
    <property type="entry name" value="UCP016183"/>
    <property type="match status" value="1"/>
</dbReference>
<dbReference type="Pfam" id="PF04751">
    <property type="entry name" value="DarP"/>
    <property type="match status" value="1"/>
</dbReference>
<organism evidence="6 7">
    <name type="scientific">Coralloluteibacterium thermophilum</name>
    <dbReference type="NCBI Taxonomy" id="2707049"/>
    <lineage>
        <taxon>Bacteria</taxon>
        <taxon>Pseudomonadati</taxon>
        <taxon>Pseudomonadota</taxon>
        <taxon>Gammaproteobacteria</taxon>
        <taxon>Lysobacterales</taxon>
        <taxon>Lysobacteraceae</taxon>
        <taxon>Coralloluteibacterium</taxon>
    </lineage>
</organism>
<dbReference type="NCBIfam" id="NF003593">
    <property type="entry name" value="PRK05255.1-1"/>
    <property type="match status" value="1"/>
</dbReference>
<protein>
    <recommendedName>
        <fullName evidence="5">Dual-action ribosomal maturation protein DarP</fullName>
    </recommendedName>
    <alternativeName>
        <fullName evidence="5">Large ribosomal subunit assembly factor DarP</fullName>
    </alternativeName>
</protein>
<dbReference type="Gene3D" id="1.10.60.30">
    <property type="entry name" value="PSPTO4464-like domains"/>
    <property type="match status" value="2"/>
</dbReference>
<comment type="function">
    <text evidence="5">Member of a network of 50S ribosomal subunit biogenesis factors which assembles along the 30S-50S interface, preventing incorrect 23S rRNA structures from forming. Promotes peptidyl transferase center (PTC) maturation.</text>
</comment>
<evidence type="ECO:0000256" key="3">
    <source>
        <dbReference type="ARBA" id="ARBA00022730"/>
    </source>
</evidence>
<sequence>MRGIDEETGEYLSPSRSQNRREALAVFELGERLVALSDSQLAQLPVPPDLLGVIQHTRRIKAPIAHKRELQYLAKQLRREDEETLDALRAALDHDKAQTARETAFLHRVEAWRERLLTEGDGGLGALVEAHPAADRQQLRTLVRNALAERAKNKPPHAYRELFRALRDLLDEAEREAD</sequence>
<evidence type="ECO:0000313" key="7">
    <source>
        <dbReference type="Proteomes" id="UP001595892"/>
    </source>
</evidence>
<comment type="caution">
    <text evidence="6">The sequence shown here is derived from an EMBL/GenBank/DDBJ whole genome shotgun (WGS) entry which is preliminary data.</text>
</comment>
<dbReference type="RefSeq" id="WP_377004620.1">
    <property type="nucleotide sequence ID" value="NZ_JBHSGG010000029.1"/>
</dbReference>